<dbReference type="Pfam" id="PF12838">
    <property type="entry name" value="Fer4_7"/>
    <property type="match status" value="1"/>
</dbReference>
<keyword evidence="5 8" id="KW-0249">Electron transport</keyword>
<evidence type="ECO:0000256" key="3">
    <source>
        <dbReference type="ARBA" id="ARBA00022723"/>
    </source>
</evidence>
<dbReference type="GO" id="GO:0051539">
    <property type="term" value="F:4 iron, 4 sulfur cluster binding"/>
    <property type="evidence" value="ECO:0007669"/>
    <property type="project" value="UniProtKB-KW"/>
</dbReference>
<feature type="binding site" evidence="8">
    <location>
        <position position="413"/>
    </location>
    <ligand>
        <name>[4Fe-4S] cluster</name>
        <dbReference type="ChEBI" id="CHEBI:49883"/>
        <label>2</label>
    </ligand>
</feature>
<dbReference type="AlphaFoldDB" id="A0A5R9R9R9"/>
<evidence type="ECO:0000259" key="10">
    <source>
        <dbReference type="PROSITE" id="PS51379"/>
    </source>
</evidence>
<dbReference type="GO" id="GO:0009055">
    <property type="term" value="F:electron transfer activity"/>
    <property type="evidence" value="ECO:0007669"/>
    <property type="project" value="InterPro"/>
</dbReference>
<dbReference type="InterPro" id="IPR017900">
    <property type="entry name" value="4Fe4S_Fe_S_CS"/>
</dbReference>
<proteinExistence type="inferred from homology"/>
<feature type="binding site" evidence="8">
    <location>
        <position position="407"/>
    </location>
    <ligand>
        <name>[4Fe-4S] cluster</name>
        <dbReference type="ChEBI" id="CHEBI:49883"/>
        <label>2</label>
    </ligand>
</feature>
<comment type="caution">
    <text evidence="11">The sequence shown here is derived from an EMBL/GenBank/DDBJ whole genome shotgun (WGS) entry which is preliminary data.</text>
</comment>
<accession>A0A5R9R9R9</accession>
<evidence type="ECO:0000256" key="5">
    <source>
        <dbReference type="ARBA" id="ARBA00022982"/>
    </source>
</evidence>
<dbReference type="NCBIfam" id="NF003454">
    <property type="entry name" value="PRK05035.1"/>
    <property type="match status" value="1"/>
</dbReference>
<keyword evidence="8" id="KW-0472">Membrane</keyword>
<feature type="binding site" evidence="8">
    <location>
        <position position="380"/>
    </location>
    <ligand>
        <name>[4Fe-4S] cluster</name>
        <dbReference type="ChEBI" id="CHEBI:49883"/>
        <label>2</label>
    </ligand>
</feature>
<keyword evidence="8" id="KW-0997">Cell inner membrane</keyword>
<organism evidence="11 12">
    <name type="scientific">Pseudomonas nicosulfuronedens</name>
    <dbReference type="NCBI Taxonomy" id="2571105"/>
    <lineage>
        <taxon>Bacteria</taxon>
        <taxon>Pseudomonadati</taxon>
        <taxon>Pseudomonadota</taxon>
        <taxon>Gammaproteobacteria</taxon>
        <taxon>Pseudomonadales</taxon>
        <taxon>Pseudomonadaceae</taxon>
        <taxon>Pseudomonas</taxon>
    </lineage>
</organism>
<evidence type="ECO:0000256" key="9">
    <source>
        <dbReference type="SAM" id="MobiDB-lite"/>
    </source>
</evidence>
<comment type="similarity">
    <text evidence="8">Belongs to the 4Fe4S bacterial-type ferredoxin family. RnfC subfamily.</text>
</comment>
<dbReference type="PROSITE" id="PS00198">
    <property type="entry name" value="4FE4S_FER_1"/>
    <property type="match status" value="1"/>
</dbReference>
<evidence type="ECO:0000256" key="7">
    <source>
        <dbReference type="ARBA" id="ARBA00023014"/>
    </source>
</evidence>
<keyword evidence="1 8" id="KW-0813">Transport</keyword>
<dbReference type="PANTHER" id="PTHR43034:SF2">
    <property type="entry name" value="ION-TRANSLOCATING OXIDOREDUCTASE COMPLEX SUBUNIT C"/>
    <property type="match status" value="1"/>
</dbReference>
<dbReference type="Gene3D" id="3.40.50.11540">
    <property type="entry name" value="NADH-ubiquinone oxidoreductase 51kDa subunit"/>
    <property type="match status" value="1"/>
</dbReference>
<comment type="cofactor">
    <cofactor evidence="8">
        <name>[4Fe-4S] cluster</name>
        <dbReference type="ChEBI" id="CHEBI:49883"/>
    </cofactor>
    <text evidence="8">Binds 2 [4Fe-4S] clusters per subunit.</text>
</comment>
<feature type="region of interest" description="Disordered" evidence="9">
    <location>
        <begin position="1"/>
        <end position="21"/>
    </location>
</feature>
<dbReference type="InterPro" id="IPR010208">
    <property type="entry name" value="Ion_transpt_RnfC/RsxC"/>
</dbReference>
<feature type="binding site" evidence="8">
    <location>
        <position position="373"/>
    </location>
    <ligand>
        <name>[4Fe-4S] cluster</name>
        <dbReference type="ChEBI" id="CHEBI:49883"/>
        <label>1</label>
    </ligand>
</feature>
<sequence length="773" mass="82638">MNAQVGSFPGGLSLPANKQQSTALPIQQPTLPRRLVLPLQQHIGAPAVPCVVIGQRVLKGQLIAETGGAIGSTLHAPTSGTVVELSEQPYPHSSGLSAPAIVIDSDGAEEWGELLAEPEYASLSAVDLLERIRRAGIAGLGGAGFPTAAKLASRAQDDLHTLIINGAECEPYISADDLLMRERAAELVEGIEVLMHILQPQQVLLGIEDDKPEAIAAVQAAIGERAIRLQPIPTRYPSGGERQLIQVLTGREVPSGGLPADIGMLCVNVGTAVAVADAVLRGRPLISRITTLTGAALARPCNVEALIGTPVGELLDFAGLDRAKLDRLLLGGPLMGDSLPSLDVPLIKTANCLLAATSEELPAPEQALPCIRCGDCARVCPASLLPQQLYFFAEDHDQLIAHNLFDCIECGACAYVCPSSIPLVQYYRASKADIRELEQRQLKAEQWRLRFEHRQERLRRDEEQRSADRLARQERAARVQEDQPEAETPSAPAAQSVIERVKAEKSVGNAPDQLKRLKIEASMAQVALKKAEKQLTAHDTEQLRTQVAELRIAAEVAKAALATAEMQSASTEPAPTAVSATGEAALKKARIEAAMARAQLKKSEKAFGESPNDEQRAALASLRADVERIERQLNPLQGNAMPTDPKTEQPVDGVLALRQAKLAYITQRDALRAAEREGASAEALEAIRQTLSAAEAALHAAEDASGKAPPDLVRTDKRPITDALRAAKTELAYARADLKKLEREDADDQALATARERLHAAERAVADASGEAP</sequence>
<feature type="binding site" evidence="8">
    <location>
        <position position="417"/>
    </location>
    <ligand>
        <name>[4Fe-4S] cluster</name>
        <dbReference type="ChEBI" id="CHEBI:49883"/>
        <label>1</label>
    </ligand>
</feature>
<dbReference type="SUPFAM" id="SSF142019">
    <property type="entry name" value="Nqo1 FMN-binding domain-like"/>
    <property type="match status" value="1"/>
</dbReference>
<dbReference type="GO" id="GO:0005886">
    <property type="term" value="C:plasma membrane"/>
    <property type="evidence" value="ECO:0007669"/>
    <property type="project" value="UniProtKB-SubCell"/>
</dbReference>
<feature type="compositionally biased region" description="Basic and acidic residues" evidence="9">
    <location>
        <begin position="458"/>
        <end position="481"/>
    </location>
</feature>
<reference evidence="11 12" key="1">
    <citation type="submission" date="2019-04" db="EMBL/GenBank/DDBJ databases">
        <authorList>
            <person name="Li M."/>
        </authorList>
    </citation>
    <scope>NUCLEOTIDE SEQUENCE [LARGE SCALE GENOMIC DNA]</scope>
    <source>
        <strain evidence="11 12">LAM1902</strain>
    </source>
</reference>
<dbReference type="EMBL" id="SWDV01000004">
    <property type="protein sequence ID" value="TLX79838.1"/>
    <property type="molecule type" value="Genomic_DNA"/>
</dbReference>
<dbReference type="GO" id="GO:0022900">
    <property type="term" value="P:electron transport chain"/>
    <property type="evidence" value="ECO:0007669"/>
    <property type="project" value="UniProtKB-UniRule"/>
</dbReference>
<evidence type="ECO:0000313" key="12">
    <source>
        <dbReference type="Proteomes" id="UP000306635"/>
    </source>
</evidence>
<evidence type="ECO:0000256" key="4">
    <source>
        <dbReference type="ARBA" id="ARBA00022737"/>
    </source>
</evidence>
<name>A0A5R9R9R9_9PSED</name>
<dbReference type="InterPro" id="IPR011538">
    <property type="entry name" value="Nuo51_FMN-bd"/>
</dbReference>
<feature type="region of interest" description="Disordered" evidence="9">
    <location>
        <begin position="458"/>
        <end position="494"/>
    </location>
</feature>
<dbReference type="EC" id="7.-.-.-" evidence="8"/>
<feature type="binding site" evidence="8">
    <location>
        <position position="370"/>
    </location>
    <ligand>
        <name>[4Fe-4S] cluster</name>
        <dbReference type="ChEBI" id="CHEBI:49883"/>
        <label>1</label>
    </ligand>
</feature>
<feature type="binding site" evidence="8">
    <location>
        <position position="410"/>
    </location>
    <ligand>
        <name>[4Fe-4S] cluster</name>
        <dbReference type="ChEBI" id="CHEBI:49883"/>
        <label>2</label>
    </ligand>
</feature>
<dbReference type="HAMAP" id="MF_00461">
    <property type="entry name" value="RsxC_RnfC"/>
    <property type="match status" value="1"/>
</dbReference>
<evidence type="ECO:0000256" key="6">
    <source>
        <dbReference type="ARBA" id="ARBA00023004"/>
    </source>
</evidence>
<feature type="domain" description="4Fe-4S ferredoxin-type" evidence="10">
    <location>
        <begin position="398"/>
        <end position="427"/>
    </location>
</feature>
<comment type="function">
    <text evidence="8">Part of a membrane-bound complex that couples electron transfer with translocation of ions across the membrane.</text>
</comment>
<dbReference type="Pfam" id="PF13375">
    <property type="entry name" value="RnfC_N"/>
    <property type="match status" value="1"/>
</dbReference>
<keyword evidence="12" id="KW-1185">Reference proteome</keyword>
<keyword evidence="6 8" id="KW-0408">Iron</keyword>
<feature type="region of interest" description="Disordered" evidence="9">
    <location>
        <begin position="698"/>
        <end position="719"/>
    </location>
</feature>
<dbReference type="Proteomes" id="UP000306635">
    <property type="component" value="Unassembled WGS sequence"/>
</dbReference>
<protein>
    <recommendedName>
        <fullName evidence="8">Ion-translocating oxidoreductase complex subunit C</fullName>
        <ecNumber evidence="8">7.-.-.-</ecNumber>
    </recommendedName>
    <alternativeName>
        <fullName evidence="8">Rnf electron transport complex subunit C</fullName>
    </alternativeName>
</protein>
<evidence type="ECO:0000256" key="8">
    <source>
        <dbReference type="HAMAP-Rule" id="MF_00461"/>
    </source>
</evidence>
<keyword evidence="7 8" id="KW-0411">Iron-sulfur</keyword>
<feature type="binding site" evidence="8">
    <location>
        <position position="376"/>
    </location>
    <ligand>
        <name>[4Fe-4S] cluster</name>
        <dbReference type="ChEBI" id="CHEBI:49883"/>
        <label>1</label>
    </ligand>
</feature>
<dbReference type="RefSeq" id="WP_138520733.1">
    <property type="nucleotide sequence ID" value="NZ_JAOCBK010000001.1"/>
</dbReference>
<gene>
    <name evidence="11" type="primary">rsxC</name>
    <name evidence="8" type="synonym">rnfC</name>
    <name evidence="11" type="ORF">FAS41_06215</name>
</gene>
<dbReference type="Pfam" id="PF01512">
    <property type="entry name" value="Complex1_51K"/>
    <property type="match status" value="1"/>
</dbReference>
<dbReference type="Gene3D" id="3.30.70.20">
    <property type="match status" value="1"/>
</dbReference>
<dbReference type="NCBIfam" id="TIGR01945">
    <property type="entry name" value="rnfC"/>
    <property type="match status" value="1"/>
</dbReference>
<feature type="domain" description="4Fe-4S ferredoxin-type" evidence="10">
    <location>
        <begin position="360"/>
        <end position="390"/>
    </location>
</feature>
<dbReference type="PROSITE" id="PS51379">
    <property type="entry name" value="4FE4S_FER_2"/>
    <property type="match status" value="2"/>
</dbReference>
<keyword evidence="3 8" id="KW-0479">Metal-binding</keyword>
<dbReference type="InterPro" id="IPR017896">
    <property type="entry name" value="4Fe4S_Fe-S-bd"/>
</dbReference>
<evidence type="ECO:0000256" key="2">
    <source>
        <dbReference type="ARBA" id="ARBA00022485"/>
    </source>
</evidence>
<evidence type="ECO:0000256" key="1">
    <source>
        <dbReference type="ARBA" id="ARBA00022448"/>
    </source>
</evidence>
<comment type="subcellular location">
    <subcellularLocation>
        <location evidence="8">Cell inner membrane</location>
        <topology evidence="8">Peripheral membrane protein</topology>
    </subcellularLocation>
</comment>
<dbReference type="InterPro" id="IPR026902">
    <property type="entry name" value="RnfC_N"/>
</dbReference>
<dbReference type="OrthoDB" id="9767754at2"/>
<dbReference type="SUPFAM" id="SSF46548">
    <property type="entry name" value="alpha-helical ferredoxin"/>
    <property type="match status" value="1"/>
</dbReference>
<keyword evidence="8" id="KW-1003">Cell membrane</keyword>
<dbReference type="PANTHER" id="PTHR43034">
    <property type="entry name" value="ION-TRANSLOCATING OXIDOREDUCTASE COMPLEX SUBUNIT C"/>
    <property type="match status" value="1"/>
</dbReference>
<keyword evidence="2 8" id="KW-0004">4Fe-4S</keyword>
<evidence type="ECO:0000313" key="11">
    <source>
        <dbReference type="EMBL" id="TLX79838.1"/>
    </source>
</evidence>
<keyword evidence="4 8" id="KW-0677">Repeat</keyword>
<keyword evidence="8" id="KW-1278">Translocase</keyword>
<dbReference type="GO" id="GO:0046872">
    <property type="term" value="F:metal ion binding"/>
    <property type="evidence" value="ECO:0007669"/>
    <property type="project" value="UniProtKB-KW"/>
</dbReference>
<dbReference type="InterPro" id="IPR037225">
    <property type="entry name" value="Nuo51_FMN-bd_sf"/>
</dbReference>
<comment type="subunit">
    <text evidence="8">The complex is composed of six subunits: RnfA, RnfB, RnfC, RnfD, RnfE and RnfG.</text>
</comment>